<accession>A0A5J5EUY9</accession>
<keyword evidence="7" id="KW-0067">ATP-binding</keyword>
<dbReference type="PROSITE" id="PS50109">
    <property type="entry name" value="HIS_KIN"/>
    <property type="match status" value="1"/>
</dbReference>
<dbReference type="InterPro" id="IPR003661">
    <property type="entry name" value="HisK_dim/P_dom"/>
</dbReference>
<dbReference type="SUPFAM" id="SSF55874">
    <property type="entry name" value="ATPase domain of HSP90 chaperone/DNA topoisomerase II/histidine kinase"/>
    <property type="match status" value="1"/>
</dbReference>
<feature type="domain" description="Response regulatory" evidence="13">
    <location>
        <begin position="1961"/>
        <end position="2083"/>
    </location>
</feature>
<dbReference type="OrthoDB" id="60033at2759"/>
<dbReference type="Gene3D" id="1.10.510.10">
    <property type="entry name" value="Transferase(Phosphotransferase) domain 1"/>
    <property type="match status" value="1"/>
</dbReference>
<evidence type="ECO:0000256" key="3">
    <source>
        <dbReference type="ARBA" id="ARBA00022553"/>
    </source>
</evidence>
<dbReference type="FunFam" id="1.10.287.130:FF:000002">
    <property type="entry name" value="Two-component osmosensing histidine kinase"/>
    <property type="match status" value="1"/>
</dbReference>
<proteinExistence type="predicted"/>
<dbReference type="GO" id="GO:0000155">
    <property type="term" value="F:phosphorelay sensor kinase activity"/>
    <property type="evidence" value="ECO:0007669"/>
    <property type="project" value="InterPro"/>
</dbReference>
<dbReference type="SMART" id="SM00387">
    <property type="entry name" value="HATPase_c"/>
    <property type="match status" value="1"/>
</dbReference>
<keyword evidence="3 9" id="KW-0597">Phosphoprotein</keyword>
<evidence type="ECO:0000256" key="9">
    <source>
        <dbReference type="PROSITE-ProRule" id="PRU00169"/>
    </source>
</evidence>
<dbReference type="SUPFAM" id="SSF56112">
    <property type="entry name" value="Protein kinase-like (PK-like)"/>
    <property type="match status" value="1"/>
</dbReference>
<dbReference type="FunFam" id="3.30.565.10:FF:000010">
    <property type="entry name" value="Sensor histidine kinase RcsC"/>
    <property type="match status" value="1"/>
</dbReference>
<feature type="domain" description="Protein kinase" evidence="11">
    <location>
        <begin position="1"/>
        <end position="223"/>
    </location>
</feature>
<keyword evidence="5" id="KW-0547">Nucleotide-binding</keyword>
<evidence type="ECO:0000259" key="11">
    <source>
        <dbReference type="PROSITE" id="PS50011"/>
    </source>
</evidence>
<dbReference type="SMART" id="SM00448">
    <property type="entry name" value="REC"/>
    <property type="match status" value="1"/>
</dbReference>
<dbReference type="Gene3D" id="3.30.565.10">
    <property type="entry name" value="Histidine kinase-like ATPase, C-terminal domain"/>
    <property type="match status" value="1"/>
</dbReference>
<evidence type="ECO:0000313" key="14">
    <source>
        <dbReference type="EMBL" id="KAA8904409.1"/>
    </source>
</evidence>
<keyword evidence="8" id="KW-0902">Two-component regulatory system</keyword>
<dbReference type="GO" id="GO:0005524">
    <property type="term" value="F:ATP binding"/>
    <property type="evidence" value="ECO:0007669"/>
    <property type="project" value="UniProtKB-KW"/>
</dbReference>
<dbReference type="CDD" id="cd17546">
    <property type="entry name" value="REC_hyHK_CKI1_RcsC-like"/>
    <property type="match status" value="1"/>
</dbReference>
<dbReference type="SUPFAM" id="SSF52540">
    <property type="entry name" value="P-loop containing nucleoside triphosphate hydrolases"/>
    <property type="match status" value="1"/>
</dbReference>
<dbReference type="Pfam" id="PF00072">
    <property type="entry name" value="Response_reg"/>
    <property type="match status" value="1"/>
</dbReference>
<evidence type="ECO:0000256" key="5">
    <source>
        <dbReference type="ARBA" id="ARBA00022741"/>
    </source>
</evidence>
<dbReference type="Pfam" id="PF00512">
    <property type="entry name" value="HisKA"/>
    <property type="match status" value="1"/>
</dbReference>
<evidence type="ECO:0000313" key="15">
    <source>
        <dbReference type="Proteomes" id="UP000326924"/>
    </source>
</evidence>
<dbReference type="InterPro" id="IPR011006">
    <property type="entry name" value="CheY-like_superfamily"/>
</dbReference>
<dbReference type="SMART" id="SM00065">
    <property type="entry name" value="GAF"/>
    <property type="match status" value="1"/>
</dbReference>
<dbReference type="InterPro" id="IPR053159">
    <property type="entry name" value="Hybrid_Histidine_Kinase"/>
</dbReference>
<sequence>MTVREAFLPDGHHGNKRPHIIGTAPPQSPGCSTRVMPTAKPRTQSDLVKILTVFSSVVAVLDCAHRSGVTHNNINTFSILVTRASNSAGIHGKLGGWHLASRLERQELGRGAGGAMLRGENPAPLQYIAPECTGRMNRSVDYRADFYSLGIALYELVVGFLPFRSAEPLELIHMHIAQLPRPPSEVNASIPLAISDVVMKLLQKNAEDRYQTASGLKADLDLICRLLSEGKSLKGVHIGELDTTSQFVITEKLYGREEPVAKLHEAYNSCVSDGGCVLVTVRGGSGIGKSRLVNEIQRPVVENKGFFTASKFDQYKRDFSFFTLVQTLQDLIRQVLSEPPQSLARWRTETIRAFDGDAAVLIDLIPELKLLLGPDFKVEPLANLGPVERESRFRDAFGRLLAIFGRKGVVIFLDDLHWCSQSEFMLIANIAEEANRKMRDWEYSIFILCAFRDSEVDEDHPLLAMLQYMRDLSVRVVDLYLEPLSQDSVRRIIGDTLHRDPDSKRVREDPEMQTLVELVYAKTQGNPFFVVQLLKSLHRGGYITFDFRENQWRFNLTSIEASDLPPTVVDLLVKQMLKLSDNTRAAMMLASCIGTERISLRTLATAAGKRVEQMASDIWGALDAGLILPTGGNYKIHLALEGTEMNDENDEAPSPVLSEDRPRTAGLGISNPDDDDATYRFLHDRVQQAAYSLIPAGQQAGLHRMIGMRMLAKASEDDLNEGLVYEIVNQLNHYTAPLDPEDRRVLMELNLRAGKKALQATAFATALNYFLIAKRVLSDAEKNDDSERDRTLEELGIEIKISLMEGYFADVKYVKSIKMAEEILPMCTESKDKVRCLICKMNCLLVQGKLNEAIEAGLTGLGILSWEVPLEDEEAEKHAQMMRPRILLEIKEIKAIAKRPEMKDENLLLLQEIISTLLLPIYMSRPSLLPAVCYTSVAITLECGISMAGAYPLLMTGVILGSEATHDNLARSYAYGQLAIKLIENSHTRHPLAPAIYQVYAGHIGVFHQSMNDVLRCLQQAVQTGLSVFNVDYTTFAMVELTSFGMMSGENLASVQSKMVAAKPSIRRFKQETGMWWLNLPMQFLLNLRGQGNSDPLCFEGEALGNSKDLARLAASESLSHIYMYHMYRLIIAAMYGYWELTADLAVHCCQPLASAMTGTFYAGLTAFYSSVALLTLHRNLSEDQRDLLNQNIACIKEWGTRARATWMHKSVCLKAEMMRISDETQQLKILDLYDHAIALANKSGFVHDAAFINERCGTWLHDISKKRATPYLQESFRCYNTWGATHKAGELRKQFPDELMLMRDNRPPIFRNPSESAALVPQSPKQSPRASRITMEPRDYGFEPYAVTSGSLYGSGAGMRDLFAASDAQEDEVASHSSSARNNDSSLGSELDFRTVLKASLVISEGMHLEDVIVSLMKSVLQTAGADYGVLILQEDGNLFAETVGLLDDVNILEHEPLNTRPDLVPISVVNIVANLGEQILRNGDDPKFELTYGRDLYFRGKNPKSVLAMPIQNQLKTMGVLYLENKLLAHAFTRQRQELLNLLCTQAAVTIDKARLYRQMELAKKAAEEATEEKSTFLANMSHEIRTPFNALLSCSIFLMDTALTEQQKEYVENIRNSAVLTLQIIDGILDFSKLEYGQFDLQKSPFSLRDCVEGALLLVAEPAATKDLELAYHNKCSNIEFIIGDITRFRQCIINLIGNAVKFTQEGYILVTSQAQQLPDDSKWRIQVSVQDTGIGIPESAFSRLFRAFSQVDTSTRRTYGGTGLGLAISKKLAQIMGGDIWFESEEGKGTTFHFAIVAEVIQKEWHPDPRIQGKKAIVADVHKISSHILANELEVEGMVITRTSDYNSTLEALHAAGKGHFEVALIDLSVDGTYAIFDKFQEFDPNCKVILMSRFGTTIPAHVLNKKCTLSFLRPAPRNRYVSAVHDALNPHMKKQEVAIKPELEVLRTLSTRHPLNILLAEDNPLNTRVALQHLKRMGYSAQHAKDGIEVLELCEAAAAKGEMFDVILMDIQMPRADGIETSLELGRRYADHERPTIIALTANATASDREKCHDAGMRTHIAKPILPNDLATALMSTTPLQRGEAAGAA</sequence>
<evidence type="ECO:0000256" key="1">
    <source>
        <dbReference type="ARBA" id="ARBA00000085"/>
    </source>
</evidence>
<dbReference type="SUPFAM" id="SSF47384">
    <property type="entry name" value="Homodimeric domain of signal transducing histidine kinase"/>
    <property type="match status" value="1"/>
</dbReference>
<comment type="catalytic activity">
    <reaction evidence="1">
        <text>ATP + protein L-histidine = ADP + protein N-phospho-L-histidine.</text>
        <dbReference type="EC" id="2.7.13.3"/>
    </reaction>
</comment>
<dbReference type="SUPFAM" id="SSF52172">
    <property type="entry name" value="CheY-like"/>
    <property type="match status" value="1"/>
</dbReference>
<dbReference type="InterPro" id="IPR041664">
    <property type="entry name" value="AAA_16"/>
</dbReference>
<dbReference type="SUPFAM" id="SSF55781">
    <property type="entry name" value="GAF domain-like"/>
    <property type="match status" value="1"/>
</dbReference>
<dbReference type="SMART" id="SM00388">
    <property type="entry name" value="HisKA"/>
    <property type="match status" value="1"/>
</dbReference>
<dbReference type="Pfam" id="PF25503">
    <property type="entry name" value="TPR_CHK1"/>
    <property type="match status" value="1"/>
</dbReference>
<organism evidence="14 15">
    <name type="scientific">Sphaerosporella brunnea</name>
    <dbReference type="NCBI Taxonomy" id="1250544"/>
    <lineage>
        <taxon>Eukaryota</taxon>
        <taxon>Fungi</taxon>
        <taxon>Dikarya</taxon>
        <taxon>Ascomycota</taxon>
        <taxon>Pezizomycotina</taxon>
        <taxon>Pezizomycetes</taxon>
        <taxon>Pezizales</taxon>
        <taxon>Pyronemataceae</taxon>
        <taxon>Sphaerosporella</taxon>
    </lineage>
</organism>
<dbReference type="InterPro" id="IPR005467">
    <property type="entry name" value="His_kinase_dom"/>
</dbReference>
<dbReference type="EMBL" id="VXIS01000109">
    <property type="protein sequence ID" value="KAA8904409.1"/>
    <property type="molecule type" value="Genomic_DNA"/>
</dbReference>
<dbReference type="PANTHER" id="PTHR43642">
    <property type="entry name" value="HYBRID SIGNAL TRANSDUCTION HISTIDINE KINASE G"/>
    <property type="match status" value="1"/>
</dbReference>
<evidence type="ECO:0000256" key="6">
    <source>
        <dbReference type="ARBA" id="ARBA00022777"/>
    </source>
</evidence>
<feature type="region of interest" description="Disordered" evidence="10">
    <location>
        <begin position="645"/>
        <end position="670"/>
    </location>
</feature>
<keyword evidence="6" id="KW-0418">Kinase</keyword>
<feature type="modified residue" description="4-aspartylphosphate" evidence="9">
    <location>
        <position position="2015"/>
    </location>
</feature>
<dbReference type="InterPro" id="IPR036097">
    <property type="entry name" value="HisK_dim/P_sf"/>
</dbReference>
<dbReference type="PROSITE" id="PS50110">
    <property type="entry name" value="RESPONSE_REGULATORY"/>
    <property type="match status" value="1"/>
</dbReference>
<evidence type="ECO:0000256" key="4">
    <source>
        <dbReference type="ARBA" id="ARBA00022679"/>
    </source>
</evidence>
<feature type="region of interest" description="Disordered" evidence="10">
    <location>
        <begin position="1313"/>
        <end position="1332"/>
    </location>
</feature>
<dbReference type="InterPro" id="IPR003018">
    <property type="entry name" value="GAF"/>
</dbReference>
<dbReference type="InterPro" id="IPR001789">
    <property type="entry name" value="Sig_transdc_resp-reg_receiver"/>
</dbReference>
<dbReference type="InterPro" id="IPR036890">
    <property type="entry name" value="HATPase_C_sf"/>
</dbReference>
<evidence type="ECO:0000259" key="13">
    <source>
        <dbReference type="PROSITE" id="PS50110"/>
    </source>
</evidence>
<dbReference type="PROSITE" id="PS50011">
    <property type="entry name" value="PROTEIN_KINASE_DOM"/>
    <property type="match status" value="1"/>
</dbReference>
<evidence type="ECO:0000256" key="7">
    <source>
        <dbReference type="ARBA" id="ARBA00022840"/>
    </source>
</evidence>
<dbReference type="Gene3D" id="3.40.50.300">
    <property type="entry name" value="P-loop containing nucleotide triphosphate hydrolases"/>
    <property type="match status" value="1"/>
</dbReference>
<gene>
    <name evidence="14" type="ORF">FN846DRAFT_779701</name>
</gene>
<feature type="domain" description="Histidine kinase" evidence="12">
    <location>
        <begin position="1582"/>
        <end position="1804"/>
    </location>
</feature>
<dbReference type="EC" id="2.7.13.3" evidence="2"/>
<dbReference type="Gene3D" id="3.30.450.40">
    <property type="match status" value="1"/>
</dbReference>
<name>A0A5J5EUY9_9PEZI</name>
<dbReference type="InterPro" id="IPR004358">
    <property type="entry name" value="Sig_transdc_His_kin-like_C"/>
</dbReference>
<evidence type="ECO:0000259" key="12">
    <source>
        <dbReference type="PROSITE" id="PS50109"/>
    </source>
</evidence>
<dbReference type="Proteomes" id="UP000326924">
    <property type="component" value="Unassembled WGS sequence"/>
</dbReference>
<dbReference type="SMART" id="SM00220">
    <property type="entry name" value="S_TKc"/>
    <property type="match status" value="1"/>
</dbReference>
<keyword evidence="15" id="KW-1185">Reference proteome</keyword>
<protein>
    <recommendedName>
        <fullName evidence="2">histidine kinase</fullName>
        <ecNumber evidence="2">2.7.13.3</ecNumber>
    </recommendedName>
</protein>
<dbReference type="PRINTS" id="PR00344">
    <property type="entry name" value="BCTRLSENSOR"/>
</dbReference>
<evidence type="ECO:0000256" key="2">
    <source>
        <dbReference type="ARBA" id="ARBA00012438"/>
    </source>
</evidence>
<dbReference type="Pfam" id="PF00069">
    <property type="entry name" value="Pkinase"/>
    <property type="match status" value="1"/>
</dbReference>
<evidence type="ECO:0000256" key="10">
    <source>
        <dbReference type="SAM" id="MobiDB-lite"/>
    </source>
</evidence>
<dbReference type="Pfam" id="PF01590">
    <property type="entry name" value="GAF"/>
    <property type="match status" value="1"/>
</dbReference>
<dbReference type="PANTHER" id="PTHR43642:SF1">
    <property type="entry name" value="HYBRID SIGNAL TRANSDUCTION HISTIDINE KINASE G"/>
    <property type="match status" value="1"/>
</dbReference>
<dbReference type="InterPro" id="IPR003594">
    <property type="entry name" value="HATPase_dom"/>
</dbReference>
<evidence type="ECO:0000256" key="8">
    <source>
        <dbReference type="ARBA" id="ARBA00023012"/>
    </source>
</evidence>
<dbReference type="Pfam" id="PF13191">
    <property type="entry name" value="AAA_16"/>
    <property type="match status" value="1"/>
</dbReference>
<dbReference type="InParanoid" id="A0A5J5EUY9"/>
<dbReference type="InterPro" id="IPR000719">
    <property type="entry name" value="Prot_kinase_dom"/>
</dbReference>
<dbReference type="Pfam" id="PF02518">
    <property type="entry name" value="HATPase_c"/>
    <property type="match status" value="1"/>
</dbReference>
<dbReference type="InterPro" id="IPR029016">
    <property type="entry name" value="GAF-like_dom_sf"/>
</dbReference>
<dbReference type="CDD" id="cd16922">
    <property type="entry name" value="HATPase_EvgS-ArcB-TorS-like"/>
    <property type="match status" value="1"/>
</dbReference>
<comment type="caution">
    <text evidence="14">The sequence shown here is derived from an EMBL/GenBank/DDBJ whole genome shotgun (WGS) entry which is preliminary data.</text>
</comment>
<feature type="region of interest" description="Disordered" evidence="10">
    <location>
        <begin position="1"/>
        <end position="38"/>
    </location>
</feature>
<dbReference type="CDD" id="cd00082">
    <property type="entry name" value="HisKA"/>
    <property type="match status" value="1"/>
</dbReference>
<reference evidence="14 15" key="1">
    <citation type="submission" date="2019-09" db="EMBL/GenBank/DDBJ databases">
        <title>Draft genome of the ectomycorrhizal ascomycete Sphaerosporella brunnea.</title>
        <authorList>
            <consortium name="DOE Joint Genome Institute"/>
            <person name="Benucci G.M."/>
            <person name="Marozzi G."/>
            <person name="Antonielli L."/>
            <person name="Sanchez S."/>
            <person name="Marco P."/>
            <person name="Wang X."/>
            <person name="Falini L.B."/>
            <person name="Barry K."/>
            <person name="Haridas S."/>
            <person name="Lipzen A."/>
            <person name="Labutti K."/>
            <person name="Grigoriev I.V."/>
            <person name="Murat C."/>
            <person name="Martin F."/>
            <person name="Albertini E."/>
            <person name="Donnini D."/>
            <person name="Bonito G."/>
        </authorList>
    </citation>
    <scope>NUCLEOTIDE SEQUENCE [LARGE SCALE GENOMIC DNA]</scope>
    <source>
        <strain evidence="14 15">Sb_GMNB300</strain>
    </source>
</reference>
<dbReference type="Gene3D" id="3.40.50.2300">
    <property type="match status" value="1"/>
</dbReference>
<dbReference type="Gene3D" id="1.10.287.130">
    <property type="match status" value="1"/>
</dbReference>
<dbReference type="InterPro" id="IPR027417">
    <property type="entry name" value="P-loop_NTPase"/>
</dbReference>
<dbReference type="InterPro" id="IPR011009">
    <property type="entry name" value="Kinase-like_dom_sf"/>
</dbReference>
<keyword evidence="4" id="KW-0808">Transferase</keyword>